<comment type="caution">
    <text evidence="2">The sequence shown here is derived from an EMBL/GenBank/DDBJ whole genome shotgun (WGS) entry which is preliminary data.</text>
</comment>
<dbReference type="OrthoDB" id="7433at2157"/>
<dbReference type="AlphaFoldDB" id="A0A166A9Y2"/>
<feature type="domain" description="YcaO" evidence="1">
    <location>
        <begin position="69"/>
        <end position="405"/>
    </location>
</feature>
<proteinExistence type="predicted"/>
<gene>
    <name evidence="2" type="ORF">MBFIL_13280</name>
</gene>
<dbReference type="PROSITE" id="PS51664">
    <property type="entry name" value="YCAO"/>
    <property type="match status" value="1"/>
</dbReference>
<dbReference type="InterPro" id="IPR017667">
    <property type="entry name" value="Methan_mark_1"/>
</dbReference>
<organism evidence="2 3">
    <name type="scientific">Methanobrevibacter filiformis</name>
    <dbReference type="NCBI Taxonomy" id="55758"/>
    <lineage>
        <taxon>Archaea</taxon>
        <taxon>Methanobacteriati</taxon>
        <taxon>Methanobacteriota</taxon>
        <taxon>Methanomada group</taxon>
        <taxon>Methanobacteria</taxon>
        <taxon>Methanobacteriales</taxon>
        <taxon>Methanobacteriaceae</taxon>
        <taxon>Methanobrevibacter</taxon>
    </lineage>
</organism>
<dbReference type="Pfam" id="PF02624">
    <property type="entry name" value="YcaO"/>
    <property type="match status" value="1"/>
</dbReference>
<keyword evidence="3" id="KW-1185">Reference proteome</keyword>
<dbReference type="PANTHER" id="PTHR37809">
    <property type="entry name" value="RIBOSOMAL PROTEIN S12 METHYLTHIOTRANSFERASE ACCESSORY FACTOR YCAO"/>
    <property type="match status" value="1"/>
</dbReference>
<accession>A0A166A9Y2</accession>
<evidence type="ECO:0000313" key="2">
    <source>
        <dbReference type="EMBL" id="KZX11766.1"/>
    </source>
</evidence>
<name>A0A166A9Y2_9EURY</name>
<protein>
    <submittedName>
        <fullName evidence="2">YcaO-like family protein</fullName>
    </submittedName>
</protein>
<dbReference type="RefSeq" id="WP_066972919.1">
    <property type="nucleotide sequence ID" value="NZ_LWMT01000242.1"/>
</dbReference>
<evidence type="ECO:0000259" key="1">
    <source>
        <dbReference type="PROSITE" id="PS51664"/>
    </source>
</evidence>
<dbReference type="NCBIfam" id="TIGR03266">
    <property type="entry name" value="methan_mark_1"/>
    <property type="match status" value="1"/>
</dbReference>
<dbReference type="Gene3D" id="3.30.160.660">
    <property type="match status" value="1"/>
</dbReference>
<evidence type="ECO:0000313" key="3">
    <source>
        <dbReference type="Proteomes" id="UP000077066"/>
    </source>
</evidence>
<dbReference type="PATRIC" id="fig|55758.3.peg.1511"/>
<dbReference type="InterPro" id="IPR003776">
    <property type="entry name" value="YcaO-like_dom"/>
</dbReference>
<dbReference type="Gene3D" id="3.30.1330.230">
    <property type="match status" value="1"/>
</dbReference>
<dbReference type="STRING" id="55758.MBFIL_13280"/>
<dbReference type="NCBIfam" id="TIGR00702">
    <property type="entry name" value="YcaO-type kinase domain"/>
    <property type="match status" value="1"/>
</dbReference>
<reference evidence="2 3" key="1">
    <citation type="submission" date="2016-04" db="EMBL/GenBank/DDBJ databases">
        <title>Genome sequence of Methanobrevibacter filiformis DSM 11501.</title>
        <authorList>
            <person name="Poehlein A."/>
            <person name="Seedorf H."/>
            <person name="Daniel R."/>
        </authorList>
    </citation>
    <scope>NUCLEOTIDE SEQUENCE [LARGE SCALE GENOMIC DNA]</scope>
    <source>
        <strain evidence="2 3">DSM 11501</strain>
    </source>
</reference>
<dbReference type="PANTHER" id="PTHR37809:SF1">
    <property type="entry name" value="RIBOSOMAL PROTEIN S12 METHYLTHIOTRANSFERASE ACCESSORY FACTOR YCAO"/>
    <property type="match status" value="1"/>
</dbReference>
<dbReference type="EMBL" id="LWMT01000242">
    <property type="protein sequence ID" value="KZX11766.1"/>
    <property type="molecule type" value="Genomic_DNA"/>
</dbReference>
<sequence length="405" mass="45833">MFSDIPIKYFDCTHRAISPKDTLKNFEGKRKIAGITRIGEITHLDRVGVPVYTAIRPTAKEGGVSVYAGKGATTEQAKASALMEGFERYSSEQQEEDKEKYNIKIANLNELSNTINPKDLIIPKNNFKEDKPLEWIISKDITSGESFYIPNNTVFHPYDPIYQNQQLFKSNTNGLASGNVLEESVLHGIFEVVERDAWSIFELNKNIGTEILKETIENEIIQNIISKFENEKIAIKLINITVDTDIPTIIAVADDTISKDPALLTLGVGTHLNPEIAILRALTEVAQSRVTQIHGTREDTVRADFMRKAGYERMKRMNKHYFKDYENKIAIENIQNYSSNSLKKDIETAIKKLENAGLNKVLFVDLTRKEIEVPVVRVVIPKAEIYSVDPERIGMRALNYKATPK</sequence>
<dbReference type="Gene3D" id="3.30.40.250">
    <property type="match status" value="1"/>
</dbReference>
<dbReference type="Proteomes" id="UP000077066">
    <property type="component" value="Unassembled WGS sequence"/>
</dbReference>